<dbReference type="STRING" id="225992.B5M06_07475"/>
<keyword evidence="1" id="KW-0732">Signal</keyword>
<organism evidence="3 4">
    <name type="scientific">Comamonas kerstersii</name>
    <dbReference type="NCBI Taxonomy" id="225992"/>
    <lineage>
        <taxon>Bacteria</taxon>
        <taxon>Pseudomonadati</taxon>
        <taxon>Pseudomonadota</taxon>
        <taxon>Betaproteobacteria</taxon>
        <taxon>Burkholderiales</taxon>
        <taxon>Comamonadaceae</taxon>
        <taxon>Comamonas</taxon>
    </lineage>
</organism>
<dbReference type="RefSeq" id="WP_058880001.1">
    <property type="nucleotide sequence ID" value="NZ_LPXH01000027.1"/>
</dbReference>
<proteinExistence type="predicted"/>
<dbReference type="EMBL" id="LPXH01000027">
    <property type="protein sequence ID" value="KUF40587.1"/>
    <property type="molecule type" value="Genomic_DNA"/>
</dbReference>
<evidence type="ECO:0000259" key="2">
    <source>
        <dbReference type="Pfam" id="PF16036"/>
    </source>
</evidence>
<dbReference type="InterPro" id="IPR016088">
    <property type="entry name" value="Chalcone_isomerase_3-sand"/>
</dbReference>
<reference evidence="3 4" key="1">
    <citation type="submission" date="2015-12" db="EMBL/GenBank/DDBJ databases">
        <title>Complete genome sequence of a multi-drug resistant strain Acidovorax sp. 12322-1.</title>
        <authorList>
            <person name="Ming D."/>
            <person name="Wang M."/>
            <person name="Hu S."/>
            <person name="Zhou Y."/>
            <person name="Jiang T."/>
        </authorList>
    </citation>
    <scope>NUCLEOTIDE SEQUENCE [LARGE SCALE GENOMIC DNA]</scope>
    <source>
        <strain evidence="3 4">12322-1</strain>
    </source>
</reference>
<dbReference type="Pfam" id="PF16036">
    <property type="entry name" value="Chalcone_3"/>
    <property type="match status" value="1"/>
</dbReference>
<evidence type="ECO:0000256" key="1">
    <source>
        <dbReference type="SAM" id="SignalP"/>
    </source>
</evidence>
<evidence type="ECO:0000313" key="3">
    <source>
        <dbReference type="EMBL" id="KUF40587.1"/>
    </source>
</evidence>
<protein>
    <recommendedName>
        <fullName evidence="2">Chalcone isomerase domain-containing protein</fullName>
    </recommendedName>
</protein>
<gene>
    <name evidence="3" type="ORF">AS359_03455</name>
</gene>
<dbReference type="InterPro" id="IPR016087">
    <property type="entry name" value="Chalcone_isomerase"/>
</dbReference>
<sequence length="207" mass="22403">MTASATSASTPTWPRMARCAGMLTLTAASAIYIPHAHATGSSFAPTEVVQGTPLVLQGSSTRYRAIFKVYDMALYLPRKVQTVEEALQLNGPVGIQFLALRDLPGADLGLSFIRGLKNNATPKQMQRYTLTSNRLIEIFSGRSKVAPGETFAMEFVPGQDTTFFIHGVQQGDPVGDDEYFGLILRIWLGDAPADRKLKASLVPAAAR</sequence>
<dbReference type="InterPro" id="IPR036298">
    <property type="entry name" value="Chalcone_isomerase_sf"/>
</dbReference>
<evidence type="ECO:0000313" key="4">
    <source>
        <dbReference type="Proteomes" id="UP000053300"/>
    </source>
</evidence>
<dbReference type="AlphaFoldDB" id="A0A0W7Z084"/>
<feature type="signal peptide" evidence="1">
    <location>
        <begin position="1"/>
        <end position="38"/>
    </location>
</feature>
<accession>A0A0W7Z084</accession>
<dbReference type="Gene3D" id="3.50.70.10">
    <property type="match status" value="1"/>
</dbReference>
<feature type="chain" id="PRO_5006938903" description="Chalcone isomerase domain-containing protein" evidence="1">
    <location>
        <begin position="39"/>
        <end position="207"/>
    </location>
</feature>
<dbReference type="SUPFAM" id="SSF54626">
    <property type="entry name" value="Chalcone isomerase"/>
    <property type="match status" value="1"/>
</dbReference>
<keyword evidence="4" id="KW-1185">Reference proteome</keyword>
<feature type="domain" description="Chalcone isomerase" evidence="2">
    <location>
        <begin position="39"/>
        <end position="201"/>
    </location>
</feature>
<dbReference type="Proteomes" id="UP000053300">
    <property type="component" value="Unassembled WGS sequence"/>
</dbReference>
<comment type="caution">
    <text evidence="3">The sequence shown here is derived from an EMBL/GenBank/DDBJ whole genome shotgun (WGS) entry which is preliminary data.</text>
</comment>
<dbReference type="GO" id="GO:0016872">
    <property type="term" value="F:intramolecular lyase activity"/>
    <property type="evidence" value="ECO:0007669"/>
    <property type="project" value="InterPro"/>
</dbReference>
<name>A0A0W7Z084_9BURK</name>